<name>A0A179BP15_ACIFR</name>
<protein>
    <submittedName>
        <fullName evidence="1">Uncharacterized protein</fullName>
    </submittedName>
</protein>
<evidence type="ECO:0000313" key="1">
    <source>
        <dbReference type="EMBL" id="OAP93382.1"/>
    </source>
</evidence>
<dbReference type="EMBL" id="LVXZ01000012">
    <property type="protein sequence ID" value="OAP93382.1"/>
    <property type="molecule type" value="Genomic_DNA"/>
</dbReference>
<proteinExistence type="predicted"/>
<dbReference type="RefSeq" id="WP_064217883.1">
    <property type="nucleotide sequence ID" value="NZ_LVXZ01000012.1"/>
</dbReference>
<reference evidence="1 2" key="1">
    <citation type="submission" date="2016-04" db="EMBL/GenBank/DDBJ databases">
        <title>Acidithiobacillus ferrooxidans genome sequencing and assembly.</title>
        <authorList>
            <person name="Zhou Z."/>
        </authorList>
    </citation>
    <scope>NUCLEOTIDE SEQUENCE [LARGE SCALE GENOMIC DNA]</scope>
    <source>
        <strain evidence="1 2">BY0502</strain>
    </source>
</reference>
<comment type="caution">
    <text evidence="1">The sequence shown here is derived from an EMBL/GenBank/DDBJ whole genome shotgun (WGS) entry which is preliminary data.</text>
</comment>
<accession>A0A179BP15</accession>
<dbReference type="AlphaFoldDB" id="A0A179BP15"/>
<organism evidence="1 2">
    <name type="scientific">Acidithiobacillus ferrooxidans</name>
    <name type="common">Thiobacillus ferrooxidans</name>
    <dbReference type="NCBI Taxonomy" id="920"/>
    <lineage>
        <taxon>Bacteria</taxon>
        <taxon>Pseudomonadati</taxon>
        <taxon>Pseudomonadota</taxon>
        <taxon>Acidithiobacillia</taxon>
        <taxon>Acidithiobacillales</taxon>
        <taxon>Acidithiobacillaceae</taxon>
        <taxon>Acidithiobacillus</taxon>
    </lineage>
</organism>
<dbReference type="Proteomes" id="UP000078302">
    <property type="component" value="Unassembled WGS sequence"/>
</dbReference>
<gene>
    <name evidence="1" type="ORF">A4H96_01160</name>
</gene>
<evidence type="ECO:0000313" key="2">
    <source>
        <dbReference type="Proteomes" id="UP000078302"/>
    </source>
</evidence>
<keyword evidence="2" id="KW-1185">Reference proteome</keyword>
<sequence length="88" mass="10049">MSDALQARRFVEGFWGAMHPADYGYIDKLDADGYHVVWMSRGGSREVVQAERIKEPADISASPIGIRVIMPEDVRYELALAWQEEYCK</sequence>